<sequence>MSINGLTLQSGIGALPFVPLNQEMMAFKAAPVVDVKLWPVSAGAKSEIFGNNKNIRFKGHLFVTSQRLLFLNSDESNAVHNLVILHRQLTLAKEEVSPIALVMPWFGTNSLVFEFKILPEQSLNNGPWLDNAYTWRCELTLEKRSRDVSDLFQLHDSIKSALASNAVGARAEEEEEEPLPEYVP</sequence>
<dbReference type="OrthoDB" id="1259151at2759"/>
<gene>
    <name evidence="1" type="ORF">LAME_0F01794G</name>
</gene>
<evidence type="ECO:0000313" key="2">
    <source>
        <dbReference type="Proteomes" id="UP000191144"/>
    </source>
</evidence>
<accession>A0A1G4JQ01</accession>
<reference evidence="2" key="1">
    <citation type="submission" date="2016-03" db="EMBL/GenBank/DDBJ databases">
        <authorList>
            <person name="Devillers Hugo."/>
        </authorList>
    </citation>
    <scope>NUCLEOTIDE SEQUENCE [LARGE SCALE GENOMIC DNA]</scope>
</reference>
<dbReference type="AlphaFoldDB" id="A0A1G4JQ01"/>
<name>A0A1G4JQ01_9SACH</name>
<evidence type="ECO:0000313" key="1">
    <source>
        <dbReference type="EMBL" id="SCU92861.1"/>
    </source>
</evidence>
<protein>
    <submittedName>
        <fullName evidence="1">LAME_0F01794g1_1</fullName>
    </submittedName>
</protein>
<organism evidence="1 2">
    <name type="scientific">Lachancea meyersii CBS 8951</name>
    <dbReference type="NCBI Taxonomy" id="1266667"/>
    <lineage>
        <taxon>Eukaryota</taxon>
        <taxon>Fungi</taxon>
        <taxon>Dikarya</taxon>
        <taxon>Ascomycota</taxon>
        <taxon>Saccharomycotina</taxon>
        <taxon>Saccharomycetes</taxon>
        <taxon>Saccharomycetales</taxon>
        <taxon>Saccharomycetaceae</taxon>
        <taxon>Lachancea</taxon>
    </lineage>
</organism>
<proteinExistence type="predicted"/>
<keyword evidence="2" id="KW-1185">Reference proteome</keyword>
<dbReference type="EMBL" id="LT598477">
    <property type="protein sequence ID" value="SCU92861.1"/>
    <property type="molecule type" value="Genomic_DNA"/>
</dbReference>
<dbReference type="Proteomes" id="UP000191144">
    <property type="component" value="Chromosome F"/>
</dbReference>